<evidence type="ECO:0000313" key="2">
    <source>
        <dbReference type="Proteomes" id="UP000010411"/>
    </source>
</evidence>
<comment type="caution">
    <text evidence="1">The sequence shown here is derived from an EMBL/GenBank/DDBJ whole genome shotgun (WGS) entry which is preliminary data.</text>
</comment>
<dbReference type="AlphaFoldDB" id="L1L298"/>
<gene>
    <name evidence="1" type="ORF">STRIP9103_05308</name>
</gene>
<reference evidence="1 2" key="1">
    <citation type="submission" date="2012-11" db="EMBL/GenBank/DDBJ databases">
        <authorList>
            <person name="Huguet-Tapia J.C."/>
            <person name="Durkin A.S."/>
            <person name="Pettis G.S."/>
            <person name="Badger J.H."/>
        </authorList>
    </citation>
    <scope>NUCLEOTIDE SEQUENCE [LARGE SCALE GENOMIC DNA]</scope>
    <source>
        <strain evidence="1 2">91-03</strain>
    </source>
</reference>
<keyword evidence="2" id="KW-1185">Reference proteome</keyword>
<name>L1L298_9ACTN</name>
<dbReference type="EMBL" id="AEJC01000191">
    <property type="protein sequence ID" value="EKX66800.1"/>
    <property type="molecule type" value="Genomic_DNA"/>
</dbReference>
<protein>
    <submittedName>
        <fullName evidence="1">Uncharacterized protein</fullName>
    </submittedName>
</protein>
<evidence type="ECO:0000313" key="1">
    <source>
        <dbReference type="EMBL" id="EKX66800.1"/>
    </source>
</evidence>
<sequence length="42" mass="4824">MVVLRGRLVVRRGFVVRWRWRWLWWGRQLSVGADAVAAGGSG</sequence>
<proteinExistence type="predicted"/>
<dbReference type="Proteomes" id="UP000010411">
    <property type="component" value="Unassembled WGS sequence"/>
</dbReference>
<accession>L1L298</accession>
<organism evidence="1 2">
    <name type="scientific">Streptomyces ipomoeae 91-03</name>
    <dbReference type="NCBI Taxonomy" id="698759"/>
    <lineage>
        <taxon>Bacteria</taxon>
        <taxon>Bacillati</taxon>
        <taxon>Actinomycetota</taxon>
        <taxon>Actinomycetes</taxon>
        <taxon>Kitasatosporales</taxon>
        <taxon>Streptomycetaceae</taxon>
        <taxon>Streptomyces</taxon>
    </lineage>
</organism>